<dbReference type="SUPFAM" id="SSF52402">
    <property type="entry name" value="Adenine nucleotide alpha hydrolases-like"/>
    <property type="match status" value="1"/>
</dbReference>
<keyword evidence="8" id="KW-0061">Asparagine biosynthesis</keyword>
<dbReference type="EMBL" id="CP061800">
    <property type="protein sequence ID" value="QTA85616.1"/>
    <property type="molecule type" value="Genomic_DNA"/>
</dbReference>
<dbReference type="NCBIfam" id="TIGR01536">
    <property type="entry name" value="asn_synth_AEB"/>
    <property type="match status" value="1"/>
</dbReference>
<dbReference type="CDD" id="cd00712">
    <property type="entry name" value="AsnB"/>
    <property type="match status" value="1"/>
</dbReference>
<dbReference type="PANTHER" id="PTHR43284">
    <property type="entry name" value="ASPARAGINE SYNTHETASE (GLUTAMINE-HYDROLYZING)"/>
    <property type="match status" value="1"/>
</dbReference>
<dbReference type="KEGG" id="dmm:dnm_016270"/>
<evidence type="ECO:0000256" key="9">
    <source>
        <dbReference type="PIRSR" id="PIRSR001589-2"/>
    </source>
</evidence>
<dbReference type="InterPro" id="IPR033738">
    <property type="entry name" value="AsnB_N"/>
</dbReference>
<protein>
    <recommendedName>
        <fullName evidence="3">asparagine synthase (glutamine-hydrolyzing)</fullName>
        <ecNumber evidence="3">6.3.5.4</ecNumber>
    </recommendedName>
</protein>
<evidence type="ECO:0000256" key="7">
    <source>
        <dbReference type="ARBA" id="ARBA00048741"/>
    </source>
</evidence>
<dbReference type="PANTHER" id="PTHR43284:SF1">
    <property type="entry name" value="ASPARAGINE SYNTHETASE"/>
    <property type="match status" value="1"/>
</dbReference>
<evidence type="ECO:0000256" key="5">
    <source>
        <dbReference type="ARBA" id="ARBA00022840"/>
    </source>
</evidence>
<keyword evidence="6 8" id="KW-0315">Glutamine amidotransferase</keyword>
<keyword evidence="8" id="KW-0028">Amino-acid biosynthesis</keyword>
<feature type="domain" description="Glutamine amidotransferase type-2" evidence="11">
    <location>
        <begin position="2"/>
        <end position="213"/>
    </location>
</feature>
<comment type="similarity">
    <text evidence="2">Belongs to the asparagine synthetase family.</text>
</comment>
<feature type="active site" description="For GATase activity" evidence="8">
    <location>
        <position position="2"/>
    </location>
</feature>
<dbReference type="PIRSF" id="PIRSF001589">
    <property type="entry name" value="Asn_synthetase_glu-h"/>
    <property type="match status" value="1"/>
</dbReference>
<dbReference type="GO" id="GO:0004066">
    <property type="term" value="F:asparagine synthase (glutamine-hydrolyzing) activity"/>
    <property type="evidence" value="ECO:0007669"/>
    <property type="project" value="UniProtKB-EC"/>
</dbReference>
<feature type="binding site" evidence="9">
    <location>
        <position position="288"/>
    </location>
    <ligand>
        <name>ATP</name>
        <dbReference type="ChEBI" id="CHEBI:30616"/>
    </ligand>
</feature>
<dbReference type="Proteomes" id="UP000663722">
    <property type="component" value="Chromosome"/>
</dbReference>
<name>A0A975GL96_9BACT</name>
<accession>A0A975GL96</accession>
<dbReference type="GO" id="GO:0006529">
    <property type="term" value="P:asparagine biosynthetic process"/>
    <property type="evidence" value="ECO:0007669"/>
    <property type="project" value="UniProtKB-KW"/>
</dbReference>
<evidence type="ECO:0000313" key="12">
    <source>
        <dbReference type="EMBL" id="QTA85616.1"/>
    </source>
</evidence>
<dbReference type="InterPro" id="IPR029055">
    <property type="entry name" value="Ntn_hydrolases_N"/>
</dbReference>
<evidence type="ECO:0000256" key="2">
    <source>
        <dbReference type="ARBA" id="ARBA00005752"/>
    </source>
</evidence>
<dbReference type="Gene3D" id="3.60.20.10">
    <property type="entry name" value="Glutamine Phosphoribosylpyrophosphate, subunit 1, domain 1"/>
    <property type="match status" value="1"/>
</dbReference>
<feature type="binding site" evidence="9">
    <location>
        <position position="100"/>
    </location>
    <ligand>
        <name>L-glutamine</name>
        <dbReference type="ChEBI" id="CHEBI:58359"/>
    </ligand>
</feature>
<gene>
    <name evidence="12" type="primary">asnB2</name>
    <name evidence="12" type="ORF">dnm_016270</name>
</gene>
<sequence length="633" mass="73302">MCGICGLVYSDLQHKVETHVLDKMNNVLSHRGPDGDGAYIRDNVGLGHRRLAIIDLVTGEQPLSNEDESIWIVFNGEIYNFPELRSSLQSAGHAFRTNTDTEVIVHAYEEYGTNCLEHLDGMFSFALWDDREKTLFAARDRMGKKPFYYTRNSEGFVFGSELKSLLQHPSVKKEIDPVALHHYLTLQYVPDPYSIYKDIFKLPSAHFLILKDNTYQIRRYWDVVYQPKIQISENEAAEELHRILKQAVKKRLISDVPLGAFLSGGIDSSIVVTLMAELCTEPVKTFSIGFNYEAFNELPYARAIAEKWGTEHHEFIVTPESMADIIPKLIRSFDEPFADSCAFQTYYLAQLTRQHVTVALNGDGGDETFAGYPRYWLDRYVRPYAALPRFITQGIIPEMVSRIPEPSDIPVEANWIMGLKRLAQVAKTSPKASIVRWGSYFSEDMKQECFNDEMRSLVEGHQSDAFLAEFFDRAYADSFLDRTLYTDLLNYLPGNNLVKMDRMTMAHSLEARSPLLDKEYVEFSARLPEKMKIKGRRTKYLLRKMWTDSLPDNIRDRNKRGFAAPVEEWCKKDLRDLIQDRLLSPSSKIYNFFRPDCIQHMVNEHQKGRINHGRRIWTLLILEEWYRNNNSEV</sequence>
<dbReference type="Pfam" id="PF13537">
    <property type="entry name" value="GATase_7"/>
    <property type="match status" value="1"/>
</dbReference>
<dbReference type="InterPro" id="IPR001962">
    <property type="entry name" value="Asn_synthase"/>
</dbReference>
<dbReference type="GO" id="GO:0005829">
    <property type="term" value="C:cytosol"/>
    <property type="evidence" value="ECO:0007669"/>
    <property type="project" value="TreeGrafter"/>
</dbReference>
<dbReference type="InterPro" id="IPR006426">
    <property type="entry name" value="Asn_synth_AEB"/>
</dbReference>
<dbReference type="Gene3D" id="3.40.50.620">
    <property type="entry name" value="HUPs"/>
    <property type="match status" value="1"/>
</dbReference>
<keyword evidence="13" id="KW-1185">Reference proteome</keyword>
<keyword evidence="5 9" id="KW-0067">ATP-binding</keyword>
<evidence type="ECO:0000313" key="13">
    <source>
        <dbReference type="Proteomes" id="UP000663722"/>
    </source>
</evidence>
<evidence type="ECO:0000256" key="4">
    <source>
        <dbReference type="ARBA" id="ARBA00022741"/>
    </source>
</evidence>
<proteinExistence type="inferred from homology"/>
<organism evidence="12 13">
    <name type="scientific">Desulfonema magnum</name>
    <dbReference type="NCBI Taxonomy" id="45655"/>
    <lineage>
        <taxon>Bacteria</taxon>
        <taxon>Pseudomonadati</taxon>
        <taxon>Thermodesulfobacteriota</taxon>
        <taxon>Desulfobacteria</taxon>
        <taxon>Desulfobacterales</taxon>
        <taxon>Desulfococcaceae</taxon>
        <taxon>Desulfonema</taxon>
    </lineage>
</organism>
<dbReference type="InterPro" id="IPR014729">
    <property type="entry name" value="Rossmann-like_a/b/a_fold"/>
</dbReference>
<evidence type="ECO:0000256" key="6">
    <source>
        <dbReference type="ARBA" id="ARBA00022962"/>
    </source>
</evidence>
<reference evidence="12" key="1">
    <citation type="journal article" date="2021" name="Microb. Physiol.">
        <title>Proteogenomic Insights into the Physiology of Marine, Sulfate-Reducing, Filamentous Desulfonema limicola and Desulfonema magnum.</title>
        <authorList>
            <person name="Schnaars V."/>
            <person name="Wohlbrand L."/>
            <person name="Scheve S."/>
            <person name="Hinrichs C."/>
            <person name="Reinhardt R."/>
            <person name="Rabus R."/>
        </authorList>
    </citation>
    <scope>NUCLEOTIDE SEQUENCE</scope>
    <source>
        <strain evidence="12">4be13</strain>
    </source>
</reference>
<keyword evidence="4 9" id="KW-0547">Nucleotide-binding</keyword>
<dbReference type="EC" id="6.3.5.4" evidence="3"/>
<dbReference type="AlphaFoldDB" id="A0A975GL96"/>
<dbReference type="InterPro" id="IPR051786">
    <property type="entry name" value="ASN_synthetase/amidase"/>
</dbReference>
<dbReference type="Pfam" id="PF00733">
    <property type="entry name" value="Asn_synthase"/>
    <property type="match status" value="1"/>
</dbReference>
<dbReference type="PROSITE" id="PS51278">
    <property type="entry name" value="GATASE_TYPE_2"/>
    <property type="match status" value="1"/>
</dbReference>
<evidence type="ECO:0000256" key="3">
    <source>
        <dbReference type="ARBA" id="ARBA00012737"/>
    </source>
</evidence>
<dbReference type="InterPro" id="IPR017932">
    <property type="entry name" value="GATase_2_dom"/>
</dbReference>
<dbReference type="CDD" id="cd01991">
    <property type="entry name" value="Asn_synthase_B_C"/>
    <property type="match status" value="1"/>
</dbReference>
<dbReference type="GO" id="GO:0005524">
    <property type="term" value="F:ATP binding"/>
    <property type="evidence" value="ECO:0007669"/>
    <property type="project" value="UniProtKB-KW"/>
</dbReference>
<evidence type="ECO:0000256" key="10">
    <source>
        <dbReference type="PIRSR" id="PIRSR001589-3"/>
    </source>
</evidence>
<evidence type="ECO:0000256" key="8">
    <source>
        <dbReference type="PIRSR" id="PIRSR001589-1"/>
    </source>
</evidence>
<evidence type="ECO:0000256" key="1">
    <source>
        <dbReference type="ARBA" id="ARBA00005187"/>
    </source>
</evidence>
<evidence type="ECO:0000259" key="11">
    <source>
        <dbReference type="PROSITE" id="PS51278"/>
    </source>
</evidence>
<feature type="site" description="Important for beta-aspartyl-AMP intermediate formation" evidence="10">
    <location>
        <position position="363"/>
    </location>
</feature>
<dbReference type="RefSeq" id="WP_207681601.1">
    <property type="nucleotide sequence ID" value="NZ_CP061800.1"/>
</dbReference>
<comment type="pathway">
    <text evidence="1">Amino-acid biosynthesis; L-asparagine biosynthesis; L-asparagine from L-aspartate (L-Gln route): step 1/1.</text>
</comment>
<comment type="catalytic activity">
    <reaction evidence="7">
        <text>L-aspartate + L-glutamine + ATP + H2O = L-asparagine + L-glutamate + AMP + diphosphate + H(+)</text>
        <dbReference type="Rhea" id="RHEA:12228"/>
        <dbReference type="ChEBI" id="CHEBI:15377"/>
        <dbReference type="ChEBI" id="CHEBI:15378"/>
        <dbReference type="ChEBI" id="CHEBI:29985"/>
        <dbReference type="ChEBI" id="CHEBI:29991"/>
        <dbReference type="ChEBI" id="CHEBI:30616"/>
        <dbReference type="ChEBI" id="CHEBI:33019"/>
        <dbReference type="ChEBI" id="CHEBI:58048"/>
        <dbReference type="ChEBI" id="CHEBI:58359"/>
        <dbReference type="ChEBI" id="CHEBI:456215"/>
        <dbReference type="EC" id="6.3.5.4"/>
    </reaction>
</comment>
<dbReference type="SUPFAM" id="SSF56235">
    <property type="entry name" value="N-terminal nucleophile aminohydrolases (Ntn hydrolases)"/>
    <property type="match status" value="1"/>
</dbReference>